<evidence type="ECO:0000313" key="3">
    <source>
        <dbReference type="Proteomes" id="UP000261660"/>
    </source>
</evidence>
<dbReference type="InterPro" id="IPR012677">
    <property type="entry name" value="Nucleotide-bd_a/b_plait_sf"/>
</dbReference>
<dbReference type="InParanoid" id="A0A3Q3F7V8"/>
<feature type="compositionally biased region" description="Basic residues" evidence="1">
    <location>
        <begin position="46"/>
        <end position="59"/>
    </location>
</feature>
<name>A0A3Q3F7V8_9LABR</name>
<dbReference type="STRING" id="56723.ENSLBEP00000015659"/>
<dbReference type="AlphaFoldDB" id="A0A3Q3F7V8"/>
<dbReference type="Ensembl" id="ENSLBET00000016590.1">
    <property type="protein sequence ID" value="ENSLBEP00000015659.1"/>
    <property type="gene ID" value="ENSLBEG00000012165.1"/>
</dbReference>
<reference evidence="2" key="1">
    <citation type="submission" date="2025-08" db="UniProtKB">
        <authorList>
            <consortium name="Ensembl"/>
        </authorList>
    </citation>
    <scope>IDENTIFICATION</scope>
</reference>
<proteinExistence type="predicted"/>
<keyword evidence="3" id="KW-1185">Reference proteome</keyword>
<feature type="region of interest" description="Disordered" evidence="1">
    <location>
        <begin position="38"/>
        <end position="134"/>
    </location>
</feature>
<protein>
    <recommendedName>
        <fullName evidence="4">RRM domain-containing protein</fullName>
    </recommendedName>
</protein>
<evidence type="ECO:0000256" key="1">
    <source>
        <dbReference type="SAM" id="MobiDB-lite"/>
    </source>
</evidence>
<organism evidence="2 3">
    <name type="scientific">Labrus bergylta</name>
    <name type="common">ballan wrasse</name>
    <dbReference type="NCBI Taxonomy" id="56723"/>
    <lineage>
        <taxon>Eukaryota</taxon>
        <taxon>Metazoa</taxon>
        <taxon>Chordata</taxon>
        <taxon>Craniata</taxon>
        <taxon>Vertebrata</taxon>
        <taxon>Euteleostomi</taxon>
        <taxon>Actinopterygii</taxon>
        <taxon>Neopterygii</taxon>
        <taxon>Teleostei</taxon>
        <taxon>Neoteleostei</taxon>
        <taxon>Acanthomorphata</taxon>
        <taxon>Eupercaria</taxon>
        <taxon>Labriformes</taxon>
        <taxon>Labridae</taxon>
        <taxon>Labrus</taxon>
    </lineage>
</organism>
<accession>A0A3Q3F7V8</accession>
<dbReference type="Gene3D" id="3.30.70.330">
    <property type="match status" value="1"/>
</dbReference>
<sequence length="186" mass="20123">MNLLRNVLHTRPPLCFSQALDEMNGKELDGEPIEIVFAKPPDQKRKERKAQRHAAKSHIRGVDDKARAERGATGVQGRSSPARGRGAGHPEAGPTSSQRGGDSCSREARRVRGARGGRGGNVGGKRKADGTTSQIPNVARPIIRNWALNHCSATLQGGDHSGNYSGYKSTTRNFIRILWATVEVNP</sequence>
<reference evidence="2" key="2">
    <citation type="submission" date="2025-09" db="UniProtKB">
        <authorList>
            <consortium name="Ensembl"/>
        </authorList>
    </citation>
    <scope>IDENTIFICATION</scope>
</reference>
<evidence type="ECO:0000313" key="2">
    <source>
        <dbReference type="Ensembl" id="ENSLBEP00000015659.1"/>
    </source>
</evidence>
<evidence type="ECO:0008006" key="4">
    <source>
        <dbReference type="Google" id="ProtNLM"/>
    </source>
</evidence>
<dbReference type="Proteomes" id="UP000261660">
    <property type="component" value="Unplaced"/>
</dbReference>
<feature type="compositionally biased region" description="Basic and acidic residues" evidence="1">
    <location>
        <begin position="60"/>
        <end position="70"/>
    </location>
</feature>